<evidence type="ECO:0000256" key="2">
    <source>
        <dbReference type="ARBA" id="ARBA00022801"/>
    </source>
</evidence>
<dbReference type="GO" id="GO:0040029">
    <property type="term" value="P:epigenetic regulation of gene expression"/>
    <property type="evidence" value="ECO:0007669"/>
    <property type="project" value="TreeGrafter"/>
</dbReference>
<proteinExistence type="inferred from homology"/>
<sequence length="325" mass="36652">MKILHDPNSNLHLTKYGIQVPLADDRDFKVYDFLNNKGIPVTMNFTQNVSLTKEDIARVHNEEFMSKLYGTKEELRHEIIKCYELINENGEYNRYDPNAAKAPLEELFDSVLLKTKGTMFAVQEALKTGACFFLGGGFHHAMSFGGRGFCLINDVVIASRWAQKNLGVKTVWVIDVDAHKGDGTAELTQHDPSIKTLSIHMADSWPLDNGSPDSPWFIPSDVEIGIKANQESTYLPRLEEGLKTLEAMGKPDLAIVVQGSDPYEKDRLPSASFLKLTKEQMLERDLLVYYFLKDRGIPQAYVMAGGYGEHVYEIYCQFLEAISSK</sequence>
<dbReference type="Proteomes" id="UP001324634">
    <property type="component" value="Chromosome"/>
</dbReference>
<dbReference type="CDD" id="cd09993">
    <property type="entry name" value="HDAC_classIV"/>
    <property type="match status" value="1"/>
</dbReference>
<dbReference type="InterPro" id="IPR000286">
    <property type="entry name" value="HDACs"/>
</dbReference>
<gene>
    <name evidence="4" type="ORF">SOO65_08470</name>
</gene>
<dbReference type="EMBL" id="CP139487">
    <property type="protein sequence ID" value="WPU66780.1"/>
    <property type="molecule type" value="Genomic_DNA"/>
</dbReference>
<dbReference type="PANTHER" id="PTHR10625:SF19">
    <property type="entry name" value="HISTONE DEACETYLASE 12"/>
    <property type="match status" value="1"/>
</dbReference>
<dbReference type="InterPro" id="IPR044150">
    <property type="entry name" value="HDAC_classIV"/>
</dbReference>
<dbReference type="Pfam" id="PF00850">
    <property type="entry name" value="Hist_deacetyl"/>
    <property type="match status" value="1"/>
</dbReference>
<dbReference type="InterPro" id="IPR023801">
    <property type="entry name" value="His_deacetylse_dom"/>
</dbReference>
<evidence type="ECO:0000259" key="3">
    <source>
        <dbReference type="Pfam" id="PF00850"/>
    </source>
</evidence>
<evidence type="ECO:0000313" key="5">
    <source>
        <dbReference type="Proteomes" id="UP001324634"/>
    </source>
</evidence>
<feature type="domain" description="Histone deacetylase" evidence="3">
    <location>
        <begin position="29"/>
        <end position="311"/>
    </location>
</feature>
<dbReference type="PANTHER" id="PTHR10625">
    <property type="entry name" value="HISTONE DEACETYLASE HDAC1-RELATED"/>
    <property type="match status" value="1"/>
</dbReference>
<evidence type="ECO:0000256" key="1">
    <source>
        <dbReference type="ARBA" id="ARBA00005947"/>
    </source>
</evidence>
<evidence type="ECO:0000313" key="4">
    <source>
        <dbReference type="EMBL" id="WPU66780.1"/>
    </source>
</evidence>
<keyword evidence="5" id="KW-1185">Reference proteome</keyword>
<dbReference type="GO" id="GO:0004407">
    <property type="term" value="F:histone deacetylase activity"/>
    <property type="evidence" value="ECO:0007669"/>
    <property type="project" value="InterPro"/>
</dbReference>
<name>A0AAX4HV10_9BACT</name>
<keyword evidence="2" id="KW-0378">Hydrolase</keyword>
<organism evidence="4 5">
    <name type="scientific">Peredibacter starrii</name>
    <dbReference type="NCBI Taxonomy" id="28202"/>
    <lineage>
        <taxon>Bacteria</taxon>
        <taxon>Pseudomonadati</taxon>
        <taxon>Bdellovibrionota</taxon>
        <taxon>Bacteriovoracia</taxon>
        <taxon>Bacteriovoracales</taxon>
        <taxon>Bacteriovoracaceae</taxon>
        <taxon>Peredibacter</taxon>
    </lineage>
</organism>
<dbReference type="KEGG" id="psti:SOO65_08470"/>
<dbReference type="AlphaFoldDB" id="A0AAX4HV10"/>
<reference evidence="4 5" key="1">
    <citation type="submission" date="2023-11" db="EMBL/GenBank/DDBJ databases">
        <title>Peredibacter starrii A3.12.</title>
        <authorList>
            <person name="Mitchell R.J."/>
        </authorList>
    </citation>
    <scope>NUCLEOTIDE SEQUENCE [LARGE SCALE GENOMIC DNA]</scope>
    <source>
        <strain evidence="4 5">A3.12</strain>
    </source>
</reference>
<dbReference type="InterPro" id="IPR037138">
    <property type="entry name" value="His_deacetylse_dom_sf"/>
</dbReference>
<dbReference type="Gene3D" id="3.40.800.20">
    <property type="entry name" value="Histone deacetylase domain"/>
    <property type="match status" value="1"/>
</dbReference>
<protein>
    <submittedName>
        <fullName evidence="4">Histone deacetylase</fullName>
    </submittedName>
</protein>
<dbReference type="RefSeq" id="WP_321399329.1">
    <property type="nucleotide sequence ID" value="NZ_CP139487.1"/>
</dbReference>
<accession>A0AAX4HV10</accession>
<dbReference type="PRINTS" id="PR01270">
    <property type="entry name" value="HDASUPER"/>
</dbReference>
<dbReference type="InterPro" id="IPR023696">
    <property type="entry name" value="Ureohydrolase_dom_sf"/>
</dbReference>
<dbReference type="SUPFAM" id="SSF52768">
    <property type="entry name" value="Arginase/deacetylase"/>
    <property type="match status" value="1"/>
</dbReference>
<comment type="similarity">
    <text evidence="1">Belongs to the histone deacetylase family.</text>
</comment>
<dbReference type="GO" id="GO:0016787">
    <property type="term" value="F:hydrolase activity"/>
    <property type="evidence" value="ECO:0007669"/>
    <property type="project" value="UniProtKB-KW"/>
</dbReference>